<name>A0A396RQH0_9SPHN</name>
<protein>
    <recommendedName>
        <fullName evidence="4">Peptidase A2 domain-containing protein</fullName>
    </recommendedName>
</protein>
<dbReference type="RefSeq" id="WP_118862235.1">
    <property type="nucleotide sequence ID" value="NZ_QWLV01000001.1"/>
</dbReference>
<dbReference type="Proteomes" id="UP000266693">
    <property type="component" value="Unassembled WGS sequence"/>
</dbReference>
<dbReference type="InterPro" id="IPR034122">
    <property type="entry name" value="Retropepsin-like_bacterial"/>
</dbReference>
<dbReference type="Gene3D" id="2.40.70.10">
    <property type="entry name" value="Acid Proteases"/>
    <property type="match status" value="2"/>
</dbReference>
<reference evidence="2 3" key="1">
    <citation type="submission" date="2018-08" db="EMBL/GenBank/DDBJ databases">
        <title>The multiple taxonomic identification of Sphingomonas gilva.</title>
        <authorList>
            <person name="Zhu D."/>
            <person name="Zheng S."/>
        </authorList>
    </citation>
    <scope>NUCLEOTIDE SEQUENCE [LARGE SCALE GENOMIC DNA]</scope>
    <source>
        <strain evidence="2 3">ZDH117</strain>
    </source>
</reference>
<dbReference type="PROSITE" id="PS00141">
    <property type="entry name" value="ASP_PROTEASE"/>
    <property type="match status" value="2"/>
</dbReference>
<feature type="signal peptide" evidence="1">
    <location>
        <begin position="1"/>
        <end position="22"/>
    </location>
</feature>
<dbReference type="OrthoDB" id="107347at2"/>
<gene>
    <name evidence="2" type="ORF">D1610_00750</name>
</gene>
<sequence length="307" mass="33254">MRIGRFAVVMAALATAAGAQEAAAPHPESLLTVALAHDRHARMTIPVTIDGKGPFPFVVDTGAERTSISAELAAALNLPSAGNAMLHSVTGMSPVGLFHIDTIAFDRHSATDLRAPAMAQTHMGAPGLIGVDSLSNQRVTLNFRRRTMTIAPTRTRDREARSDDIIVRARSLAGRMVIMDAAVDGEKVAVILDTGSQASLGNEALRKRLFAKRPRRDARSLELRDVTGGTLTAIYTTTRSLRISDMQVNNLPIAFADAHVFAELDLADRPAMLLGMDALRLFDRVTIDFGKRRARFLRANESHLASW</sequence>
<dbReference type="Pfam" id="PF13975">
    <property type="entry name" value="gag-asp_proteas"/>
    <property type="match status" value="1"/>
</dbReference>
<dbReference type="GO" id="GO:0004190">
    <property type="term" value="F:aspartic-type endopeptidase activity"/>
    <property type="evidence" value="ECO:0007669"/>
    <property type="project" value="InterPro"/>
</dbReference>
<evidence type="ECO:0008006" key="4">
    <source>
        <dbReference type="Google" id="ProtNLM"/>
    </source>
</evidence>
<feature type="chain" id="PRO_5017221433" description="Peptidase A2 domain-containing protein" evidence="1">
    <location>
        <begin position="23"/>
        <end position="307"/>
    </location>
</feature>
<dbReference type="CDD" id="cd05483">
    <property type="entry name" value="retropepsin_like_bacteria"/>
    <property type="match status" value="1"/>
</dbReference>
<dbReference type="GO" id="GO:0006508">
    <property type="term" value="P:proteolysis"/>
    <property type="evidence" value="ECO:0007669"/>
    <property type="project" value="InterPro"/>
</dbReference>
<keyword evidence="3" id="KW-1185">Reference proteome</keyword>
<dbReference type="EMBL" id="QWLV01000001">
    <property type="protein sequence ID" value="RHW18728.1"/>
    <property type="molecule type" value="Genomic_DNA"/>
</dbReference>
<evidence type="ECO:0000313" key="2">
    <source>
        <dbReference type="EMBL" id="RHW18728.1"/>
    </source>
</evidence>
<comment type="caution">
    <text evidence="2">The sequence shown here is derived from an EMBL/GenBank/DDBJ whole genome shotgun (WGS) entry which is preliminary data.</text>
</comment>
<dbReference type="AlphaFoldDB" id="A0A396RQH0"/>
<dbReference type="InterPro" id="IPR001969">
    <property type="entry name" value="Aspartic_peptidase_AS"/>
</dbReference>
<dbReference type="InterPro" id="IPR021109">
    <property type="entry name" value="Peptidase_aspartic_dom_sf"/>
</dbReference>
<proteinExistence type="predicted"/>
<dbReference type="SUPFAM" id="SSF50630">
    <property type="entry name" value="Acid proteases"/>
    <property type="match status" value="2"/>
</dbReference>
<keyword evidence="1" id="KW-0732">Signal</keyword>
<evidence type="ECO:0000256" key="1">
    <source>
        <dbReference type="SAM" id="SignalP"/>
    </source>
</evidence>
<organism evidence="2 3">
    <name type="scientific">Sphingomonas gilva</name>
    <dbReference type="NCBI Taxonomy" id="2305907"/>
    <lineage>
        <taxon>Bacteria</taxon>
        <taxon>Pseudomonadati</taxon>
        <taxon>Pseudomonadota</taxon>
        <taxon>Alphaproteobacteria</taxon>
        <taxon>Sphingomonadales</taxon>
        <taxon>Sphingomonadaceae</taxon>
        <taxon>Sphingomonas</taxon>
    </lineage>
</organism>
<accession>A0A396RQH0</accession>
<evidence type="ECO:0000313" key="3">
    <source>
        <dbReference type="Proteomes" id="UP000266693"/>
    </source>
</evidence>
<dbReference type="Pfam" id="PF13650">
    <property type="entry name" value="Asp_protease_2"/>
    <property type="match status" value="1"/>
</dbReference>